<comment type="subcellular location">
    <subcellularLocation>
        <location evidence="7">Cytoplasm</location>
    </subcellularLocation>
</comment>
<dbReference type="InterPro" id="IPR002915">
    <property type="entry name" value="DeoC/FbaB/LacD_aldolase"/>
</dbReference>
<dbReference type="InterPro" id="IPR028581">
    <property type="entry name" value="DeoC_typeI"/>
</dbReference>
<dbReference type="CDD" id="cd00959">
    <property type="entry name" value="DeoC"/>
    <property type="match status" value="1"/>
</dbReference>
<evidence type="ECO:0000256" key="4">
    <source>
        <dbReference type="ARBA" id="ARBA00023270"/>
    </source>
</evidence>
<dbReference type="SMART" id="SM01133">
    <property type="entry name" value="DeoC"/>
    <property type="match status" value="1"/>
</dbReference>
<evidence type="ECO:0000313" key="8">
    <source>
        <dbReference type="EMBL" id="GAQ25435.1"/>
    </source>
</evidence>
<feature type="active site" description="Proton donor/acceptor" evidence="7">
    <location>
        <position position="93"/>
    </location>
</feature>
<evidence type="ECO:0000256" key="2">
    <source>
        <dbReference type="ARBA" id="ARBA00022490"/>
    </source>
</evidence>
<sequence>MLTKNELAKYIDHTLLKPTATFADIELLCLEAKEYGFYAVCVNSCYVKHAASILKDSDVKVGSTVGFPLGAMLTASKAFEAAEAVKAGAAEIDMVMNVGLLKSGDFYGVQEDIAEVVKAAKSINPQAKVKVILETGYLDENEKVSACQLAKAAQADFVKTSTGFGAGGATVDDVKLMKKIVGNAMEVKASGGIRDAKTALAMIEAGATRIGTSSGITIIQDYEQQIS</sequence>
<name>A0A0U9HH45_9FIRM</name>
<dbReference type="RefSeq" id="WP_059032900.1">
    <property type="nucleotide sequence ID" value="NZ_BSDN01000011.1"/>
</dbReference>
<evidence type="ECO:0000256" key="5">
    <source>
        <dbReference type="ARBA" id="ARBA00048791"/>
    </source>
</evidence>
<keyword evidence="9" id="KW-1185">Reference proteome</keyword>
<dbReference type="EMBL" id="DF977001">
    <property type="protein sequence ID" value="GAQ25435.1"/>
    <property type="molecule type" value="Genomic_DNA"/>
</dbReference>
<dbReference type="GO" id="GO:0006018">
    <property type="term" value="P:2-deoxyribose 1-phosphate catabolic process"/>
    <property type="evidence" value="ECO:0007669"/>
    <property type="project" value="UniProtKB-UniRule"/>
</dbReference>
<evidence type="ECO:0000256" key="1">
    <source>
        <dbReference type="ARBA" id="ARBA00010936"/>
    </source>
</evidence>
<proteinExistence type="inferred from homology"/>
<evidence type="ECO:0000256" key="6">
    <source>
        <dbReference type="ARBA" id="ARBA00056337"/>
    </source>
</evidence>
<dbReference type="GO" id="GO:0005737">
    <property type="term" value="C:cytoplasm"/>
    <property type="evidence" value="ECO:0007669"/>
    <property type="project" value="UniProtKB-SubCell"/>
</dbReference>
<dbReference type="AlphaFoldDB" id="A0A0U9HH45"/>
<feature type="active site" description="Schiff-base intermediate with acetaldehyde" evidence="7">
    <location>
        <position position="159"/>
    </location>
</feature>
<dbReference type="Gene3D" id="3.20.20.70">
    <property type="entry name" value="Aldolase class I"/>
    <property type="match status" value="1"/>
</dbReference>
<dbReference type="PANTHER" id="PTHR10889:SF1">
    <property type="entry name" value="DEOXYRIBOSE-PHOSPHATE ALDOLASE"/>
    <property type="match status" value="1"/>
</dbReference>
<dbReference type="PANTHER" id="PTHR10889">
    <property type="entry name" value="DEOXYRIBOSE-PHOSPHATE ALDOLASE"/>
    <property type="match status" value="1"/>
</dbReference>
<gene>
    <name evidence="7" type="primary">deoC</name>
    <name evidence="8" type="ORF">TSYNT_7461</name>
</gene>
<dbReference type="SUPFAM" id="SSF51569">
    <property type="entry name" value="Aldolase"/>
    <property type="match status" value="1"/>
</dbReference>
<evidence type="ECO:0000313" key="9">
    <source>
        <dbReference type="Proteomes" id="UP000062160"/>
    </source>
</evidence>
<comment type="function">
    <text evidence="6 7">Catalyzes a reversible aldol reaction between acetaldehyde and D-glyceraldehyde 3-phosphate to generate 2-deoxy-D-ribose 5-phosphate.</text>
</comment>
<comment type="catalytic activity">
    <reaction evidence="5 7">
        <text>2-deoxy-D-ribose 5-phosphate = D-glyceraldehyde 3-phosphate + acetaldehyde</text>
        <dbReference type="Rhea" id="RHEA:12821"/>
        <dbReference type="ChEBI" id="CHEBI:15343"/>
        <dbReference type="ChEBI" id="CHEBI:59776"/>
        <dbReference type="ChEBI" id="CHEBI:62877"/>
        <dbReference type="EC" id="4.1.2.4"/>
    </reaction>
</comment>
<keyword evidence="3 7" id="KW-0456">Lyase</keyword>
<dbReference type="HAMAP" id="MF_00114">
    <property type="entry name" value="DeoC_type1"/>
    <property type="match status" value="1"/>
</dbReference>
<dbReference type="Proteomes" id="UP000062160">
    <property type="component" value="Unassembled WGS sequence"/>
</dbReference>
<dbReference type="InterPro" id="IPR011343">
    <property type="entry name" value="DeoC"/>
</dbReference>
<dbReference type="GO" id="GO:0004139">
    <property type="term" value="F:deoxyribose-phosphate aldolase activity"/>
    <property type="evidence" value="ECO:0007669"/>
    <property type="project" value="UniProtKB-UniRule"/>
</dbReference>
<dbReference type="STRING" id="224999.GCA_001485475_01452"/>
<keyword evidence="4 7" id="KW-0704">Schiff base</keyword>
<protein>
    <recommendedName>
        <fullName evidence="7">Deoxyribose-phosphate aldolase</fullName>
        <shortName evidence="7">DERA</shortName>
        <ecNumber evidence="7">4.1.2.4</ecNumber>
    </recommendedName>
    <alternativeName>
        <fullName evidence="7">2-deoxy-D-ribose 5-phosphate aldolase</fullName>
    </alternativeName>
    <alternativeName>
        <fullName evidence="7">Phosphodeoxyriboaldolase</fullName>
        <shortName evidence="7">Deoxyriboaldolase</shortName>
    </alternativeName>
</protein>
<dbReference type="UniPathway" id="UPA00002">
    <property type="reaction ID" value="UER00468"/>
</dbReference>
<dbReference type="PIRSF" id="PIRSF001357">
    <property type="entry name" value="DeoC"/>
    <property type="match status" value="1"/>
</dbReference>
<dbReference type="Pfam" id="PF01791">
    <property type="entry name" value="DeoC"/>
    <property type="match status" value="1"/>
</dbReference>
<keyword evidence="2 7" id="KW-0963">Cytoplasm</keyword>
<evidence type="ECO:0000256" key="7">
    <source>
        <dbReference type="HAMAP-Rule" id="MF_00114"/>
    </source>
</evidence>
<dbReference type="InterPro" id="IPR013785">
    <property type="entry name" value="Aldolase_TIM"/>
</dbReference>
<comment type="similarity">
    <text evidence="1 7">Belongs to the DeoC/FbaB aldolase family. DeoC type 1 subfamily.</text>
</comment>
<reference evidence="8" key="1">
    <citation type="journal article" date="2016" name="Genome Announc.">
        <title>Draft Genome Sequence of the Syntrophic Lactate-Degrading Bacterium Tepidanaerobacter syntrophicus JLT.</title>
        <authorList>
            <person name="Matsuura N."/>
            <person name="Ohashi A."/>
            <person name="Tourlousse D.M."/>
            <person name="Sekiguchi Y."/>
        </authorList>
    </citation>
    <scope>NUCLEOTIDE SEQUENCE [LARGE SCALE GENOMIC DNA]</scope>
    <source>
        <strain evidence="8">JL</strain>
    </source>
</reference>
<dbReference type="GO" id="GO:0016052">
    <property type="term" value="P:carbohydrate catabolic process"/>
    <property type="evidence" value="ECO:0007669"/>
    <property type="project" value="TreeGrafter"/>
</dbReference>
<feature type="active site" description="Proton donor/acceptor" evidence="7">
    <location>
        <position position="188"/>
    </location>
</feature>
<dbReference type="OrthoDB" id="9778711at2"/>
<dbReference type="EC" id="4.1.2.4" evidence="7"/>
<organism evidence="8">
    <name type="scientific">Tepidanaerobacter syntrophicus</name>
    <dbReference type="NCBI Taxonomy" id="224999"/>
    <lineage>
        <taxon>Bacteria</taxon>
        <taxon>Bacillati</taxon>
        <taxon>Bacillota</taxon>
        <taxon>Clostridia</taxon>
        <taxon>Thermosediminibacterales</taxon>
        <taxon>Tepidanaerobacteraceae</taxon>
        <taxon>Tepidanaerobacter</taxon>
    </lineage>
</organism>
<dbReference type="NCBIfam" id="TIGR00126">
    <property type="entry name" value="deoC"/>
    <property type="match status" value="1"/>
</dbReference>
<dbReference type="GO" id="GO:0009264">
    <property type="term" value="P:deoxyribonucleotide catabolic process"/>
    <property type="evidence" value="ECO:0007669"/>
    <property type="project" value="UniProtKB-UniRule"/>
</dbReference>
<accession>A0A0U9HH45</accession>
<evidence type="ECO:0000256" key="3">
    <source>
        <dbReference type="ARBA" id="ARBA00023239"/>
    </source>
</evidence>
<dbReference type="FunFam" id="3.20.20.70:FF:000044">
    <property type="entry name" value="Deoxyribose-phosphate aldolase"/>
    <property type="match status" value="1"/>
</dbReference>
<comment type="pathway">
    <text evidence="7">Carbohydrate degradation; 2-deoxy-D-ribose 1-phosphate degradation; D-glyceraldehyde 3-phosphate and acetaldehyde from 2-deoxy-alpha-D-ribose 1-phosphate: step 2/2.</text>
</comment>